<dbReference type="SUPFAM" id="SSF54909">
    <property type="entry name" value="Dimeric alpha+beta barrel"/>
    <property type="match status" value="1"/>
</dbReference>
<feature type="domain" description="ABM" evidence="1">
    <location>
        <begin position="10"/>
        <end position="112"/>
    </location>
</feature>
<dbReference type="GO" id="GO:0004497">
    <property type="term" value="F:monooxygenase activity"/>
    <property type="evidence" value="ECO:0007669"/>
    <property type="project" value="UniProtKB-KW"/>
</dbReference>
<dbReference type="InterPro" id="IPR007138">
    <property type="entry name" value="ABM_dom"/>
</dbReference>
<organism evidence="2 3">
    <name type="scientific">Agromyces albus</name>
    <dbReference type="NCBI Taxonomy" id="205332"/>
    <lineage>
        <taxon>Bacteria</taxon>
        <taxon>Bacillati</taxon>
        <taxon>Actinomycetota</taxon>
        <taxon>Actinomycetes</taxon>
        <taxon>Micrococcales</taxon>
        <taxon>Microbacteriaceae</taxon>
        <taxon>Agromyces</taxon>
    </lineage>
</organism>
<dbReference type="EMBL" id="SDPN01000001">
    <property type="protein sequence ID" value="RXZ73329.1"/>
    <property type="molecule type" value="Genomic_DNA"/>
</dbReference>
<dbReference type="InterPro" id="IPR011008">
    <property type="entry name" value="Dimeric_a/b-barrel"/>
</dbReference>
<protein>
    <submittedName>
        <fullName evidence="2">Antibiotic biosynthesis monooxygenase</fullName>
    </submittedName>
</protein>
<gene>
    <name evidence="2" type="ORF">ESP51_01125</name>
</gene>
<keyword evidence="3" id="KW-1185">Reference proteome</keyword>
<dbReference type="PROSITE" id="PS51725">
    <property type="entry name" value="ABM"/>
    <property type="match status" value="1"/>
</dbReference>
<name>A0A4Q2L6H2_9MICO</name>
<evidence type="ECO:0000313" key="3">
    <source>
        <dbReference type="Proteomes" id="UP000293865"/>
    </source>
</evidence>
<reference evidence="2 3" key="1">
    <citation type="submission" date="2019-01" db="EMBL/GenBank/DDBJ databases">
        <title>Agromyces.</title>
        <authorList>
            <person name="Li J."/>
        </authorList>
    </citation>
    <scope>NUCLEOTIDE SEQUENCE [LARGE SCALE GENOMIC DNA]</scope>
    <source>
        <strain evidence="2 3">DSM 15934</strain>
    </source>
</reference>
<dbReference type="OrthoDB" id="3695636at2"/>
<sequence>MSSPKPDGVVELVAEFTALPGREEEVERLLLALTAEVRNEPGCLEFTPHRVAPAPAGAAVATSPAPVGFRFVVTEAYRDREAFAAHLAGPYGAVFNAALHPLIVEDRSALTFLRRLG</sequence>
<dbReference type="Gene3D" id="3.30.70.100">
    <property type="match status" value="1"/>
</dbReference>
<comment type="caution">
    <text evidence="2">The sequence shown here is derived from an EMBL/GenBank/DDBJ whole genome shotgun (WGS) entry which is preliminary data.</text>
</comment>
<proteinExistence type="predicted"/>
<dbReference type="Pfam" id="PF03992">
    <property type="entry name" value="ABM"/>
    <property type="match status" value="1"/>
</dbReference>
<dbReference type="RefSeq" id="WP_129519031.1">
    <property type="nucleotide sequence ID" value="NZ_SDPN01000001.1"/>
</dbReference>
<evidence type="ECO:0000313" key="2">
    <source>
        <dbReference type="EMBL" id="RXZ73329.1"/>
    </source>
</evidence>
<evidence type="ECO:0000259" key="1">
    <source>
        <dbReference type="PROSITE" id="PS51725"/>
    </source>
</evidence>
<dbReference type="Proteomes" id="UP000293865">
    <property type="component" value="Unassembled WGS sequence"/>
</dbReference>
<dbReference type="AlphaFoldDB" id="A0A4Q2L6H2"/>
<keyword evidence="2" id="KW-0503">Monooxygenase</keyword>
<accession>A0A4Q2L6H2</accession>
<keyword evidence="2" id="KW-0560">Oxidoreductase</keyword>